<reference evidence="2 3" key="1">
    <citation type="journal article" date="2015" name="Arch. Virol.">
        <title>Full-genome sequence of a novel myovirus, GF-2, infecting Edwardsiella tarda: comparison with other Edwardsiella myoviral genomes.</title>
        <authorList>
            <person name="Yasuike M."/>
            <person name="Nishiki I."/>
            <person name="Iwasaki Y."/>
            <person name="Nakamura Y."/>
            <person name="Fujiwara A."/>
            <person name="Sugaya E."/>
            <person name="Kawato Y."/>
            <person name="Nagai S."/>
            <person name="Kobayashi T."/>
            <person name="Ototake M."/>
            <person name="Nakai T."/>
        </authorList>
    </citation>
    <scope>NUCLEOTIDE SEQUENCE [LARGE SCALE GENOMIC DNA]</scope>
</reference>
<evidence type="ECO:0000313" key="3">
    <source>
        <dbReference type="Proteomes" id="UP000202039"/>
    </source>
</evidence>
<dbReference type="InterPro" id="IPR037026">
    <property type="entry name" value="Vgr_OB-fold_dom_sf"/>
</dbReference>
<dbReference type="OrthoDB" id="7847at10239"/>
<evidence type="ECO:0000256" key="1">
    <source>
        <dbReference type="SAM" id="MobiDB-lite"/>
    </source>
</evidence>
<evidence type="ECO:0000313" key="2">
    <source>
        <dbReference type="EMBL" id="BAP28898.1"/>
    </source>
</evidence>
<dbReference type="KEGG" id="vg:23681449"/>
<dbReference type="GeneID" id="23681449"/>
<feature type="compositionally biased region" description="Polar residues" evidence="1">
    <location>
        <begin position="225"/>
        <end position="242"/>
    </location>
</feature>
<protein>
    <submittedName>
        <fullName evidence="2">Putative baseplate protein</fullName>
    </submittedName>
</protein>
<keyword evidence="3" id="KW-1185">Reference proteome</keyword>
<accession>A0A077KAY0</accession>
<proteinExistence type="predicted"/>
<name>A0A077KAY0_9CAUD</name>
<sequence length="242" mass="25661">MTENFFTPPGGNSNDGESFKFVFEKLLNGKFFLELAMVTKVSGEAPNLVVDVIPLVTQTDHTGAMIKNSTIYNVPVFRLQRGNSAIIMNPVPGDIGMIAVCDRDNSVVRANRSQSVPGSRRTHSKSDALYLGGFLNEQPSQYIEFADNQINIVSPGDVTVTCQKATVTAPGGVDMTTPLLKVSGGIESGGDISAAGDIIDNSGTQSASIKQLRDAYDDHDHKVNGIQTGSGSVTSEKPGNPV</sequence>
<organism evidence="2 3">
    <name type="scientific">Edwardsiella phage GF-2</name>
    <dbReference type="NCBI Taxonomy" id="1537091"/>
    <lineage>
        <taxon>Viruses</taxon>
        <taxon>Duplodnaviria</taxon>
        <taxon>Heunggongvirae</taxon>
        <taxon>Uroviricota</taxon>
        <taxon>Caudoviricetes</taxon>
        <taxon>Gofduovirus</taxon>
        <taxon>Gofduovirus GF2</taxon>
    </lineage>
</organism>
<dbReference type="Gene3D" id="2.40.50.230">
    <property type="entry name" value="Gp5 N-terminal domain"/>
    <property type="match status" value="1"/>
</dbReference>
<dbReference type="EMBL" id="AP014629">
    <property type="protein sequence ID" value="BAP28898.1"/>
    <property type="molecule type" value="Genomic_DNA"/>
</dbReference>
<feature type="region of interest" description="Disordered" evidence="1">
    <location>
        <begin position="220"/>
        <end position="242"/>
    </location>
</feature>
<dbReference type="Proteomes" id="UP000202039">
    <property type="component" value="Segment"/>
</dbReference>
<dbReference type="RefSeq" id="YP_009126630.1">
    <property type="nucleotide sequence ID" value="NC_026611.1"/>
</dbReference>